<proteinExistence type="predicted"/>
<name>A0A1L5NZW4_RHIET</name>
<gene>
    <name evidence="1" type="ORF">AM571_CH00541</name>
</gene>
<dbReference type="EMBL" id="CP017241">
    <property type="protein sequence ID" value="APO73391.1"/>
    <property type="molecule type" value="Genomic_DNA"/>
</dbReference>
<evidence type="ECO:0000313" key="2">
    <source>
        <dbReference type="Proteomes" id="UP000185109"/>
    </source>
</evidence>
<dbReference type="RefSeq" id="WP_074060077.1">
    <property type="nucleotide sequence ID" value="NZ_CP017241.1"/>
</dbReference>
<dbReference type="SUPFAM" id="SSF118352">
    <property type="entry name" value="HSP33 redox switch-like"/>
    <property type="match status" value="1"/>
</dbReference>
<dbReference type="GO" id="GO:0051082">
    <property type="term" value="F:unfolded protein binding"/>
    <property type="evidence" value="ECO:0007669"/>
    <property type="project" value="InterPro"/>
</dbReference>
<evidence type="ECO:0000313" key="1">
    <source>
        <dbReference type="EMBL" id="APO73391.1"/>
    </source>
</evidence>
<dbReference type="GO" id="GO:0006457">
    <property type="term" value="P:protein folding"/>
    <property type="evidence" value="ECO:0007669"/>
    <property type="project" value="InterPro"/>
</dbReference>
<dbReference type="Proteomes" id="UP000185109">
    <property type="component" value="Chromosome"/>
</dbReference>
<dbReference type="GO" id="GO:0005737">
    <property type="term" value="C:cytoplasm"/>
    <property type="evidence" value="ECO:0007669"/>
    <property type="project" value="InterPro"/>
</dbReference>
<accession>A0A1L5NZW4</accession>
<protein>
    <submittedName>
        <fullName evidence="1">Uncharacterized protein</fullName>
    </submittedName>
</protein>
<sequence>MPEMNYMRKLSRWTLLDAADAGQLLVITCQYCNATHCYTPRDILQLRNNMSLDRLVSKFRCERCNRRDYMHLHVHHPNSQDFGKLVVRRLVKVKTVKVPVWEDATL</sequence>
<dbReference type="AlphaFoldDB" id="A0A1L5NZW4"/>
<dbReference type="InterPro" id="IPR016154">
    <property type="entry name" value="Heat_shock_Hsp33_C"/>
</dbReference>
<organism evidence="1 2">
    <name type="scientific">Rhizobium etli 8C-3</name>
    <dbReference type="NCBI Taxonomy" id="538025"/>
    <lineage>
        <taxon>Bacteria</taxon>
        <taxon>Pseudomonadati</taxon>
        <taxon>Pseudomonadota</taxon>
        <taxon>Alphaproteobacteria</taxon>
        <taxon>Hyphomicrobiales</taxon>
        <taxon>Rhizobiaceae</taxon>
        <taxon>Rhizobium/Agrobacterium group</taxon>
        <taxon>Rhizobium</taxon>
    </lineage>
</organism>
<reference evidence="1 2" key="1">
    <citation type="submission" date="2016-09" db="EMBL/GenBank/DDBJ databases">
        <title>The complete genome sequences of Rhizobium gallicum, symbiovars gallicum and phaseoli, symbionts associated to common bean (Phaseolus vulgaris).</title>
        <authorList>
            <person name="Bustos P."/>
            <person name="Santamaria R.I."/>
            <person name="Perez-Carrascal O.M."/>
            <person name="Juarez S."/>
            <person name="Lozano L."/>
            <person name="Martinez-Flores I."/>
            <person name="Martinez-Romero E."/>
            <person name="Cevallos M."/>
            <person name="Romero D."/>
            <person name="Davila G."/>
            <person name="Gonzalez V."/>
        </authorList>
    </citation>
    <scope>NUCLEOTIDE SEQUENCE [LARGE SCALE GENOMIC DNA]</scope>
    <source>
        <strain evidence="1 2">8C-3</strain>
    </source>
</reference>